<dbReference type="SUPFAM" id="SSF57756">
    <property type="entry name" value="Retrovirus zinc finger-like domains"/>
    <property type="match status" value="2"/>
</dbReference>
<protein>
    <recommendedName>
        <fullName evidence="2">CCHC-type domain-containing protein</fullName>
    </recommendedName>
</protein>
<dbReference type="AlphaFoldDB" id="A0A154PHX9"/>
<feature type="compositionally biased region" description="Basic and acidic residues" evidence="1">
    <location>
        <begin position="206"/>
        <end position="216"/>
    </location>
</feature>
<keyword evidence="4" id="KW-1185">Reference proteome</keyword>
<feature type="compositionally biased region" description="Low complexity" evidence="1">
    <location>
        <begin position="34"/>
        <end position="55"/>
    </location>
</feature>
<feature type="domain" description="CCHC-type" evidence="2">
    <location>
        <begin position="135"/>
        <end position="151"/>
    </location>
</feature>
<dbReference type="Proteomes" id="UP000076502">
    <property type="component" value="Unassembled WGS sequence"/>
</dbReference>
<feature type="domain" description="CCHC-type" evidence="2">
    <location>
        <begin position="223"/>
        <end position="239"/>
    </location>
</feature>
<dbReference type="EMBL" id="KQ434915">
    <property type="protein sequence ID" value="KZC11433.1"/>
    <property type="molecule type" value="Genomic_DNA"/>
</dbReference>
<proteinExistence type="predicted"/>
<dbReference type="InterPro" id="IPR036875">
    <property type="entry name" value="Znf_CCHC_sf"/>
</dbReference>
<evidence type="ECO:0000313" key="4">
    <source>
        <dbReference type="Proteomes" id="UP000076502"/>
    </source>
</evidence>
<evidence type="ECO:0000313" key="3">
    <source>
        <dbReference type="EMBL" id="KZC11433.1"/>
    </source>
</evidence>
<feature type="region of interest" description="Disordered" evidence="1">
    <location>
        <begin position="246"/>
        <end position="274"/>
    </location>
</feature>
<feature type="region of interest" description="Disordered" evidence="1">
    <location>
        <begin position="193"/>
        <end position="216"/>
    </location>
</feature>
<dbReference type="GO" id="GO:0008270">
    <property type="term" value="F:zinc ion binding"/>
    <property type="evidence" value="ECO:0007669"/>
    <property type="project" value="InterPro"/>
</dbReference>
<sequence>MSFFNSLQQYVSDSVASLGLSPKRFSCSREDSAASATGSIGSTGSVTGTSNTNSIAQQSTPHGYPKKIFLRGLKSEISVRMSSEYSEILNELISRAIIIEKENDAISQMRGSSEGRLEKRVGHSTVHKVQFEQVVCQLCDKFGHIATECWSYETVRSKGNNNSLNKSPQSSNEPDYKQIVDALLNAQQQIPFSQNRNNHRGNNNNEYRRFQENRDNNPRDTKFCRYCRKPGHNIEECRKITYNSNRDSNSFNSQKLQNRSGNLRNSTMTSAPRGNLTARSARPILGEVIESEIVE</sequence>
<dbReference type="SMART" id="SM00343">
    <property type="entry name" value="ZnF_C2HC"/>
    <property type="match status" value="2"/>
</dbReference>
<dbReference type="Gene3D" id="4.10.60.10">
    <property type="entry name" value="Zinc finger, CCHC-type"/>
    <property type="match status" value="1"/>
</dbReference>
<dbReference type="InterPro" id="IPR001878">
    <property type="entry name" value="Znf_CCHC"/>
</dbReference>
<organism evidence="3 4">
    <name type="scientific">Dufourea novaeangliae</name>
    <name type="common">Sweat bee</name>
    <dbReference type="NCBI Taxonomy" id="178035"/>
    <lineage>
        <taxon>Eukaryota</taxon>
        <taxon>Metazoa</taxon>
        <taxon>Ecdysozoa</taxon>
        <taxon>Arthropoda</taxon>
        <taxon>Hexapoda</taxon>
        <taxon>Insecta</taxon>
        <taxon>Pterygota</taxon>
        <taxon>Neoptera</taxon>
        <taxon>Endopterygota</taxon>
        <taxon>Hymenoptera</taxon>
        <taxon>Apocrita</taxon>
        <taxon>Aculeata</taxon>
        <taxon>Apoidea</taxon>
        <taxon>Anthophila</taxon>
        <taxon>Halictidae</taxon>
        <taxon>Rophitinae</taxon>
        <taxon>Dufourea</taxon>
    </lineage>
</organism>
<feature type="region of interest" description="Disordered" evidence="1">
    <location>
        <begin position="34"/>
        <end position="61"/>
    </location>
</feature>
<evidence type="ECO:0000259" key="2">
    <source>
        <dbReference type="SMART" id="SM00343"/>
    </source>
</evidence>
<feature type="compositionally biased region" description="Polar residues" evidence="1">
    <location>
        <begin position="246"/>
        <end position="272"/>
    </location>
</feature>
<evidence type="ECO:0000256" key="1">
    <source>
        <dbReference type="SAM" id="MobiDB-lite"/>
    </source>
</evidence>
<accession>A0A154PHX9</accession>
<name>A0A154PHX9_DUFNO</name>
<reference evidence="3 4" key="1">
    <citation type="submission" date="2015-07" db="EMBL/GenBank/DDBJ databases">
        <title>The genome of Dufourea novaeangliae.</title>
        <authorList>
            <person name="Pan H."/>
            <person name="Kapheim K."/>
        </authorList>
    </citation>
    <scope>NUCLEOTIDE SEQUENCE [LARGE SCALE GENOMIC DNA]</scope>
    <source>
        <strain evidence="3">0120121106</strain>
        <tissue evidence="3">Whole body</tissue>
    </source>
</reference>
<dbReference type="GO" id="GO:0003676">
    <property type="term" value="F:nucleic acid binding"/>
    <property type="evidence" value="ECO:0007669"/>
    <property type="project" value="InterPro"/>
</dbReference>
<gene>
    <name evidence="3" type="ORF">WN55_02638</name>
</gene>